<gene>
    <name evidence="2" type="ordered locus">ELI_03780</name>
</gene>
<dbReference type="AlphaFoldDB" id="Q2NBU3"/>
<evidence type="ECO:0000256" key="1">
    <source>
        <dbReference type="SAM" id="MobiDB-lite"/>
    </source>
</evidence>
<dbReference type="eggNOG" id="COG1234">
    <property type="taxonomic scope" value="Bacteria"/>
</dbReference>
<reference evidence="3" key="1">
    <citation type="journal article" date="2009" name="J. Bacteriol.">
        <title>Complete genome sequence of Erythrobacter litoralis HTCC2594.</title>
        <authorList>
            <person name="Oh H.M."/>
            <person name="Giovannoni S.J."/>
            <person name="Ferriera S."/>
            <person name="Johnson J."/>
            <person name="Cho J.C."/>
        </authorList>
    </citation>
    <scope>NUCLEOTIDE SEQUENCE [LARGE SCALE GENOMIC DNA]</scope>
    <source>
        <strain evidence="3">HTCC2594</strain>
    </source>
</reference>
<feature type="region of interest" description="Disordered" evidence="1">
    <location>
        <begin position="122"/>
        <end position="147"/>
    </location>
</feature>
<dbReference type="Proteomes" id="UP000008808">
    <property type="component" value="Chromosome"/>
</dbReference>
<proteinExistence type="predicted"/>
<dbReference type="STRING" id="314225.ELI_03780"/>
<evidence type="ECO:0000313" key="2">
    <source>
        <dbReference type="EMBL" id="ABC62848.1"/>
    </source>
</evidence>
<evidence type="ECO:0000313" key="3">
    <source>
        <dbReference type="Proteomes" id="UP000008808"/>
    </source>
</evidence>
<dbReference type="HOGENOM" id="CLU_1765232_0_0_5"/>
<dbReference type="RefSeq" id="WP_011413724.1">
    <property type="nucleotide sequence ID" value="NC_007722.1"/>
</dbReference>
<accession>Q2NBU3</accession>
<name>Q2NBU3_ERYLH</name>
<dbReference type="InterPro" id="IPR036866">
    <property type="entry name" value="RibonucZ/Hydroxyglut_hydro"/>
</dbReference>
<protein>
    <submittedName>
        <fullName evidence="2">Metallo-beta-lactamase family protein</fullName>
    </submittedName>
</protein>
<organism evidence="2 3">
    <name type="scientific">Erythrobacter litoralis (strain HTCC2594)</name>
    <dbReference type="NCBI Taxonomy" id="314225"/>
    <lineage>
        <taxon>Bacteria</taxon>
        <taxon>Pseudomonadati</taxon>
        <taxon>Pseudomonadota</taxon>
        <taxon>Alphaproteobacteria</taxon>
        <taxon>Sphingomonadales</taxon>
        <taxon>Erythrobacteraceae</taxon>
        <taxon>Erythrobacter/Porphyrobacter group</taxon>
        <taxon>Erythrobacter</taxon>
    </lineage>
</organism>
<sequence>MAKKIALGLLALILLIVGATLLFQRQIGQAVFERAAEARVAGNGLTFDDGLHLVLCGTGSPLPNPDRAGPCQVIVAGDQAWVVDIGEGGHYGRGAWHDPDPDAAVHPARYLVGDAASGGAMSGDGIQTGSRQHEGKVRSLGMGWRAD</sequence>
<keyword evidence="3" id="KW-1185">Reference proteome</keyword>
<dbReference type="Gene3D" id="3.60.15.10">
    <property type="entry name" value="Ribonuclease Z/Hydroxyacylglutathione hydrolase-like"/>
    <property type="match status" value="1"/>
</dbReference>
<dbReference type="EMBL" id="CP000157">
    <property type="protein sequence ID" value="ABC62848.1"/>
    <property type="molecule type" value="Genomic_DNA"/>
</dbReference>
<dbReference type="KEGG" id="eli:ELI_03780"/>